<proteinExistence type="predicted"/>
<reference evidence="1" key="1">
    <citation type="submission" date="2016-02" db="EMBL/GenBank/DDBJ databases">
        <title>WGS assembly of Manihot esculenta.</title>
        <authorList>
            <person name="Bredeson J.V."/>
            <person name="Prochnik S.E."/>
            <person name="Lyons J.B."/>
            <person name="Schmutz J."/>
            <person name="Grimwood J."/>
            <person name="Vrebalov J."/>
            <person name="Bart R.S."/>
            <person name="Amuge T."/>
            <person name="Ferguson M.E."/>
            <person name="Green R."/>
            <person name="Putnam N."/>
            <person name="Stites J."/>
            <person name="Rounsley S."/>
            <person name="Rokhsar D.S."/>
        </authorList>
    </citation>
    <scope>NUCLEOTIDE SEQUENCE [LARGE SCALE GENOMIC DNA]</scope>
    <source>
        <tissue evidence="1">Leaf</tissue>
    </source>
</reference>
<accession>A0A2C9V3W9</accession>
<dbReference type="AlphaFoldDB" id="A0A2C9V3W9"/>
<sequence length="51" mass="5804">MSLESLGRPCWAVRNRRISVGPLVRHYSDAHEESSFITEILEISSIFGEQV</sequence>
<dbReference type="EMBL" id="CM004396">
    <property type="protein sequence ID" value="OAY39090.1"/>
    <property type="molecule type" value="Genomic_DNA"/>
</dbReference>
<evidence type="ECO:0000313" key="1">
    <source>
        <dbReference type="EMBL" id="OAY39090.1"/>
    </source>
</evidence>
<gene>
    <name evidence="1" type="ORF">MANES_10G066700</name>
</gene>
<organism evidence="1">
    <name type="scientific">Manihot esculenta</name>
    <name type="common">Cassava</name>
    <name type="synonym">Jatropha manihot</name>
    <dbReference type="NCBI Taxonomy" id="3983"/>
    <lineage>
        <taxon>Eukaryota</taxon>
        <taxon>Viridiplantae</taxon>
        <taxon>Streptophyta</taxon>
        <taxon>Embryophyta</taxon>
        <taxon>Tracheophyta</taxon>
        <taxon>Spermatophyta</taxon>
        <taxon>Magnoliopsida</taxon>
        <taxon>eudicotyledons</taxon>
        <taxon>Gunneridae</taxon>
        <taxon>Pentapetalae</taxon>
        <taxon>rosids</taxon>
        <taxon>fabids</taxon>
        <taxon>Malpighiales</taxon>
        <taxon>Euphorbiaceae</taxon>
        <taxon>Crotonoideae</taxon>
        <taxon>Manihoteae</taxon>
        <taxon>Manihot</taxon>
    </lineage>
</organism>
<protein>
    <submittedName>
        <fullName evidence="1">Uncharacterized protein</fullName>
    </submittedName>
</protein>
<name>A0A2C9V3W9_MANES</name>